<dbReference type="InterPro" id="IPR045055">
    <property type="entry name" value="DNA2/NAM7-like"/>
</dbReference>
<dbReference type="CDD" id="cd18041">
    <property type="entry name" value="DEXXQc_DNA2"/>
    <property type="match status" value="1"/>
</dbReference>
<dbReference type="Pfam" id="PF13086">
    <property type="entry name" value="AAA_11"/>
    <property type="match status" value="2"/>
</dbReference>
<evidence type="ECO:0000313" key="25">
    <source>
        <dbReference type="EnsemblProtists" id="PYU1_T013351"/>
    </source>
</evidence>
<dbReference type="GO" id="GO:0017116">
    <property type="term" value="F:single-stranded DNA helicase activity"/>
    <property type="evidence" value="ECO:0007669"/>
    <property type="project" value="UniProtKB-UniRule"/>
</dbReference>
<evidence type="ECO:0000256" key="8">
    <source>
        <dbReference type="ARBA" id="ARBA00022759"/>
    </source>
</evidence>
<dbReference type="InterPro" id="IPR041677">
    <property type="entry name" value="DNA2/NAM7_AAA_11"/>
</dbReference>
<feature type="region of interest" description="Disordered" evidence="21">
    <location>
        <begin position="306"/>
        <end position="325"/>
    </location>
</feature>
<feature type="region of interest" description="Disordered" evidence="21">
    <location>
        <begin position="171"/>
        <end position="221"/>
    </location>
</feature>
<evidence type="ECO:0000256" key="3">
    <source>
        <dbReference type="ARBA" id="ARBA00022485"/>
    </source>
</evidence>
<evidence type="ECO:0000313" key="26">
    <source>
        <dbReference type="Proteomes" id="UP000019132"/>
    </source>
</evidence>
<dbReference type="EC" id="3.1.-.-" evidence="20"/>
<evidence type="ECO:0000259" key="24">
    <source>
        <dbReference type="Pfam" id="PF13087"/>
    </source>
</evidence>
<dbReference type="GO" id="GO:0051539">
    <property type="term" value="F:4 iron, 4 sulfur cluster binding"/>
    <property type="evidence" value="ECO:0007669"/>
    <property type="project" value="UniProtKB-UniRule"/>
</dbReference>
<keyword evidence="6 20" id="KW-0479">Metal-binding</keyword>
<keyword evidence="10 20" id="KW-0378">Hydrolase</keyword>
<feature type="compositionally biased region" description="Polar residues" evidence="21">
    <location>
        <begin position="92"/>
        <end position="107"/>
    </location>
</feature>
<dbReference type="GO" id="GO:0005634">
    <property type="term" value="C:nucleus"/>
    <property type="evidence" value="ECO:0007669"/>
    <property type="project" value="UniProtKB-SubCell"/>
</dbReference>
<comment type="function">
    <text evidence="20">Key enzyme involved in DNA replication and DNA repair. Involved in Okazaki fragments processing by cleaving long flaps that escape FEN1: flaps that are longer than 27 nucleotides are coated by replication protein A complex (RPA), leading to recruit DNA2 which cleaves the flap until it is too short to bind RPA and becomes a substrate for FEN1. Also involved in 5'-end resection of DNA during double-strand break (DSB) repair by mediating the cleavage of 5'-ssDNA.</text>
</comment>
<feature type="compositionally biased region" description="Low complexity" evidence="21">
    <location>
        <begin position="8"/>
        <end position="18"/>
    </location>
</feature>
<dbReference type="Pfam" id="PF08696">
    <property type="entry name" value="Dna2"/>
    <property type="match status" value="1"/>
</dbReference>
<evidence type="ECO:0000256" key="12">
    <source>
        <dbReference type="ARBA" id="ARBA00022840"/>
    </source>
</evidence>
<dbReference type="InterPro" id="IPR014808">
    <property type="entry name" value="DNA_replication_fac_Dna2_N"/>
</dbReference>
<dbReference type="PANTHER" id="PTHR10887:SF433">
    <property type="entry name" value="DNA REPLICATION ATP-DEPENDENT HELICASE_NUCLEASE DNA2"/>
    <property type="match status" value="1"/>
</dbReference>
<keyword evidence="5 20" id="KW-0540">Nuclease</keyword>
<dbReference type="Gene3D" id="3.40.50.300">
    <property type="entry name" value="P-loop containing nucleotide triphosphate hydrolases"/>
    <property type="match status" value="3"/>
</dbReference>
<dbReference type="GO" id="GO:0006281">
    <property type="term" value="P:DNA repair"/>
    <property type="evidence" value="ECO:0007669"/>
    <property type="project" value="UniProtKB-KW"/>
</dbReference>
<dbReference type="InParanoid" id="K3X802"/>
<keyword evidence="12 20" id="KW-0067">ATP-binding</keyword>
<feature type="domain" description="DNA2/NAM7 helicase-like C-terminal" evidence="24">
    <location>
        <begin position="1257"/>
        <end position="1482"/>
    </location>
</feature>
<evidence type="ECO:0000256" key="11">
    <source>
        <dbReference type="ARBA" id="ARBA00022806"/>
    </source>
</evidence>
<keyword evidence="9 20" id="KW-0227">DNA damage</keyword>
<protein>
    <recommendedName>
        <fullName evidence="20">DNA replication ATP-dependent helicase/nuclease</fullName>
        <ecNumber evidence="20">3.1.-.-</ecNumber>
        <ecNumber evidence="20">3.6.4.12</ecNumber>
    </recommendedName>
</protein>
<keyword evidence="11 20" id="KW-0347">Helicase</keyword>
<evidence type="ECO:0000256" key="13">
    <source>
        <dbReference type="ARBA" id="ARBA00023004"/>
    </source>
</evidence>
<keyword evidence="3 20" id="KW-0004">4Fe-4S</keyword>
<feature type="region of interest" description="Disordered" evidence="21">
    <location>
        <begin position="1"/>
        <end position="40"/>
    </location>
</feature>
<dbReference type="GO" id="GO:0005694">
    <property type="term" value="C:chromosome"/>
    <property type="evidence" value="ECO:0007669"/>
    <property type="project" value="UniProtKB-SubCell"/>
</dbReference>
<dbReference type="InterPro" id="IPR027417">
    <property type="entry name" value="P-loop_NTPase"/>
</dbReference>
<evidence type="ECO:0000256" key="5">
    <source>
        <dbReference type="ARBA" id="ARBA00022722"/>
    </source>
</evidence>
<proteinExistence type="inferred from homology"/>
<evidence type="ECO:0000259" key="23">
    <source>
        <dbReference type="Pfam" id="PF13086"/>
    </source>
</evidence>
<evidence type="ECO:0000256" key="18">
    <source>
        <dbReference type="ARBA" id="ARBA00023268"/>
    </source>
</evidence>
<dbReference type="GO" id="GO:0003677">
    <property type="term" value="F:DNA binding"/>
    <property type="evidence" value="ECO:0007669"/>
    <property type="project" value="UniProtKB-UniRule"/>
</dbReference>
<reference evidence="26" key="2">
    <citation type="submission" date="2010-04" db="EMBL/GenBank/DDBJ databases">
        <authorList>
            <person name="Buell R."/>
            <person name="Hamilton J."/>
            <person name="Hostetler J."/>
        </authorList>
    </citation>
    <scope>NUCLEOTIDE SEQUENCE [LARGE SCALE GENOMIC DNA]</scope>
    <source>
        <strain evidence="26">DAOM:BR144</strain>
    </source>
</reference>
<evidence type="ECO:0000256" key="7">
    <source>
        <dbReference type="ARBA" id="ARBA00022741"/>
    </source>
</evidence>
<dbReference type="GO" id="GO:0016887">
    <property type="term" value="F:ATP hydrolysis activity"/>
    <property type="evidence" value="ECO:0007669"/>
    <property type="project" value="RHEA"/>
</dbReference>
<dbReference type="FunFam" id="3.40.50.300:FF:000789">
    <property type="entry name" value="DNA replication ATP-dependent helicase/nuclease DNA2"/>
    <property type="match status" value="1"/>
</dbReference>
<evidence type="ECO:0000259" key="22">
    <source>
        <dbReference type="Pfam" id="PF08696"/>
    </source>
</evidence>
<evidence type="ECO:0000256" key="9">
    <source>
        <dbReference type="ARBA" id="ARBA00022763"/>
    </source>
</evidence>
<evidence type="ECO:0000256" key="14">
    <source>
        <dbReference type="ARBA" id="ARBA00023014"/>
    </source>
</evidence>
<feature type="domain" description="DNA2/NAM7 helicase helicase" evidence="23">
    <location>
        <begin position="1077"/>
        <end position="1172"/>
    </location>
</feature>
<reference evidence="26" key="1">
    <citation type="journal article" date="2010" name="Genome Biol.">
        <title>Genome sequence of the necrotrophic plant pathogen Pythium ultimum reveals original pathogenicity mechanisms and effector repertoire.</title>
        <authorList>
            <person name="Levesque C.A."/>
            <person name="Brouwer H."/>
            <person name="Cano L."/>
            <person name="Hamilton J.P."/>
            <person name="Holt C."/>
            <person name="Huitema E."/>
            <person name="Raffaele S."/>
            <person name="Robideau G.P."/>
            <person name="Thines M."/>
            <person name="Win J."/>
            <person name="Zerillo M.M."/>
            <person name="Beakes G.W."/>
            <person name="Boore J.L."/>
            <person name="Busam D."/>
            <person name="Dumas B."/>
            <person name="Ferriera S."/>
            <person name="Fuerstenberg S.I."/>
            <person name="Gachon C.M."/>
            <person name="Gaulin E."/>
            <person name="Govers F."/>
            <person name="Grenville-Briggs L."/>
            <person name="Horner N."/>
            <person name="Hostetler J."/>
            <person name="Jiang R.H."/>
            <person name="Johnson J."/>
            <person name="Krajaejun T."/>
            <person name="Lin H."/>
            <person name="Meijer H.J."/>
            <person name="Moore B."/>
            <person name="Morris P."/>
            <person name="Phuntmart V."/>
            <person name="Puiu D."/>
            <person name="Shetty J."/>
            <person name="Stajich J.E."/>
            <person name="Tripathy S."/>
            <person name="Wawra S."/>
            <person name="van West P."/>
            <person name="Whitty B.R."/>
            <person name="Coutinho P.M."/>
            <person name="Henrissat B."/>
            <person name="Martin F."/>
            <person name="Thomas P.D."/>
            <person name="Tyler B.M."/>
            <person name="De Vries R.P."/>
            <person name="Kamoun S."/>
            <person name="Yandell M."/>
            <person name="Tisserat N."/>
            <person name="Buell C.R."/>
        </authorList>
    </citation>
    <scope>NUCLEOTIDE SEQUENCE</scope>
    <source>
        <strain evidence="26">DAOM:BR144</strain>
    </source>
</reference>
<keyword evidence="8" id="KW-0255">Endonuclease</keyword>
<dbReference type="GO" id="GO:0005737">
    <property type="term" value="C:cytoplasm"/>
    <property type="evidence" value="ECO:0007669"/>
    <property type="project" value="TreeGrafter"/>
</dbReference>
<dbReference type="PANTHER" id="PTHR10887">
    <property type="entry name" value="DNA2/NAM7 HELICASE FAMILY"/>
    <property type="match status" value="1"/>
</dbReference>
<evidence type="ECO:0000256" key="15">
    <source>
        <dbReference type="ARBA" id="ARBA00023125"/>
    </source>
</evidence>
<dbReference type="GO" id="GO:0005524">
    <property type="term" value="F:ATP binding"/>
    <property type="evidence" value="ECO:0007669"/>
    <property type="project" value="UniProtKB-UniRule"/>
</dbReference>
<dbReference type="GO" id="GO:0033567">
    <property type="term" value="P:DNA replication, Okazaki fragment processing"/>
    <property type="evidence" value="ECO:0007669"/>
    <property type="project" value="UniProtKB-UniRule"/>
</dbReference>
<sequence>MSDRISGSASTTRASSTSRTRKRMRMETVTPNKTRRSGAGLLHAVEDAVAETKIVWKDSPVEKQIKVSGTGKLAVRKEMQGFVGRLARASIESPQTGADASELSSSPPDHHSTRDHLFNHAFGKRKAAVTRGHDCGNKEDDEHQCRQSAGINKGAHPDTDATVSRHLFYSPESGNARKNVGTPPRHTNYPLQRATSSAREKNTHVNHAISPTTPPQLVKSDSQDELLLILDNMDKKYSSQDEPLPASKPTPAIPVVRAATVQQSSVSSSNRVAAVSPSVAAPVSYASSTASFLDTQVLQYLTPETNASAETEELEDSPECGSPLTEESWDLLDQLEFQATQRISASQEAGHSHDPQVTPPPLAPIPSSMAKQTYSNNRSPAPEAHSEMVTPGREARRSASGNVRESDYKRFLVLEVDCDMYHRRLVLRLLDEQENHIEAVLADDWFDTMIEAGDTINIVFTERESTGLFSQVVVNQGIDSSSRTPNLTNVIQVDNEHNIVILHPDVLVSPTSVTTSFGCLRRAILRETLNVNRPTNQKAFLGTLKHNLFEKSLLQGEFSAEFLLREAHKIVYDNILGLVECGLDEQTTLLEMKKVIEDYRKWLVEALGREGVALNEPPPGTGARVKIHKVLATEEMMWSIKWGLKGATDASVEATFLTNAVGVQAEKVVLPLELKTGSKVYAGVEHQGQVILYTLLLNERYRQRCQDGLLMYVPGIETNRIAAMATHIRGLIIARNKFASSMAKVKALGSSSSSQIFPPMLRSRRDCERCFQIDECVLHHAAVENGTEESSGLEDVFTNKTGHLSGADLSYFKLWNRMIDLEQQHAEKNLRALWLQVGWKREQARGDSSCIASLSLVLDEPAFSDRGTSRMLRFQRDPRRKMDLGSQLHASSSTPVVLLPFLELGFRVDDQVILSAESLDGTKLLVHIARAKIVALEPTSITVEAYQSIPSIVAAGKSTVGKDFTWRLDKNAIITGLNRAKENLVRLFIGPPPELTKIGTCGDSRPEIKALQSTESNPSSIGDTRRRNLIVHLDRPRFKPCRVSELLMQRCKIFARTPSYAEINRNGKVLLDHFFRLNTDQQRAVQKVLSSVDYALVLGMPGTGKTSTISFAVRVLLFLGFSVLVTSYTHSAVDNLLLKLLEFKLPMLRIGNPSHVHPQLADFTLERQAATRGVNSVREMESLMQIAQLVGCTCLSVNSHILFRKRRFDFCIVDEATQTTQPVVLGALHCADTFVLVGDHYQLPPLVASAQARKEGMDVSLFRRLSEAHPAAVQQLSFQYRMNADIMVLANRLVYGGKLKCGSFQVASNHLSLNLVPIVAKRQHHVPWPAKVLSSNQGVMFVDTDSLDQASESATGPVDGVGKRGRKRMENVVEAQVIVALVELLLHGGVNAQEVAVISPFRSQVSLISRHLAEALTKTGFTQLSVVEVSTIDKYQGKDKDVMLVSFVRSNEENHVGELLMDWRRINVALTRAKQKLLLVGSLSTLGGGSPLFSVLSQAIKERQWQLRLAKDALTELDEYVQAVRNSSIAMKRSEPDPERDEDSLTQDGYSEVSVLHPSGDNEDIEGLVRSISSVNHITRRPGATALRVQQAPLHASHPQLKPITRDILGEM</sequence>
<keyword evidence="18 20" id="KW-0511">Multifunctional enzyme</keyword>
<dbReference type="CDD" id="cd18808">
    <property type="entry name" value="SF1_C_Upf1"/>
    <property type="match status" value="1"/>
</dbReference>
<comment type="similarity">
    <text evidence="2 20">Belongs to the DNA2/NAM7 helicase family.</text>
</comment>
<dbReference type="EnsemblProtists" id="PYU1_T013351">
    <property type="protein sequence ID" value="PYU1_T013351"/>
    <property type="gene ID" value="PYU1_G013322"/>
</dbReference>
<evidence type="ECO:0000256" key="16">
    <source>
        <dbReference type="ARBA" id="ARBA00023204"/>
    </source>
</evidence>
<dbReference type="Proteomes" id="UP000019132">
    <property type="component" value="Unassembled WGS sequence"/>
</dbReference>
<dbReference type="Pfam" id="PF13087">
    <property type="entry name" value="AAA_12"/>
    <property type="match status" value="1"/>
</dbReference>
<comment type="subcellular location">
    <subcellularLocation>
        <location evidence="20">Nucleus</location>
    </subcellularLocation>
    <subcellularLocation>
        <location evidence="20">Chromosome</location>
    </subcellularLocation>
</comment>
<reference evidence="25" key="3">
    <citation type="submission" date="2015-02" db="UniProtKB">
        <authorList>
            <consortium name="EnsemblProtists"/>
        </authorList>
    </citation>
    <scope>IDENTIFICATION</scope>
    <source>
        <strain evidence="25">DAOM BR144</strain>
    </source>
</reference>
<feature type="region of interest" description="Disordered" evidence="21">
    <location>
        <begin position="343"/>
        <end position="401"/>
    </location>
</feature>
<dbReference type="STRING" id="431595.K3X802"/>
<dbReference type="EMBL" id="GL376609">
    <property type="status" value="NOT_ANNOTATED_CDS"/>
    <property type="molecule type" value="Genomic_DNA"/>
</dbReference>
<evidence type="ECO:0000256" key="4">
    <source>
        <dbReference type="ARBA" id="ARBA00022705"/>
    </source>
</evidence>
<feature type="compositionally biased region" description="Polar residues" evidence="21">
    <location>
        <begin position="369"/>
        <end position="379"/>
    </location>
</feature>
<dbReference type="GO" id="GO:0017108">
    <property type="term" value="F:5'-flap endonuclease activity"/>
    <property type="evidence" value="ECO:0007669"/>
    <property type="project" value="UniProtKB-UniRule"/>
</dbReference>
<feature type="region of interest" description="Disordered" evidence="21">
    <location>
        <begin position="88"/>
        <end position="115"/>
    </location>
</feature>
<keyword evidence="7 20" id="KW-0547">Nucleotide-binding</keyword>
<evidence type="ECO:0000256" key="1">
    <source>
        <dbReference type="ARBA" id="ARBA00001966"/>
    </source>
</evidence>
<keyword evidence="15 20" id="KW-0238">DNA-binding</keyword>
<dbReference type="FunFam" id="3.40.50.300:FF:000721">
    <property type="entry name" value="DNA replication ATP-dependent helicase/nuclease DNA2"/>
    <property type="match status" value="1"/>
</dbReference>
<dbReference type="GO" id="GO:0071932">
    <property type="term" value="P:replication fork reversal"/>
    <property type="evidence" value="ECO:0007669"/>
    <property type="project" value="TreeGrafter"/>
</dbReference>
<feature type="domain" description="DNA replication factor Dna2 N-terminal" evidence="22">
    <location>
        <begin position="432"/>
        <end position="654"/>
    </location>
</feature>
<dbReference type="Gene3D" id="3.90.320.10">
    <property type="match status" value="1"/>
</dbReference>
<dbReference type="InterPro" id="IPR011604">
    <property type="entry name" value="PDDEXK-like_dom_sf"/>
</dbReference>
<comment type="catalytic activity">
    <reaction evidence="19 20">
        <text>ATP + H2O = ADP + phosphate + H(+)</text>
        <dbReference type="Rhea" id="RHEA:13065"/>
        <dbReference type="ChEBI" id="CHEBI:15377"/>
        <dbReference type="ChEBI" id="CHEBI:15378"/>
        <dbReference type="ChEBI" id="CHEBI:30616"/>
        <dbReference type="ChEBI" id="CHEBI:43474"/>
        <dbReference type="ChEBI" id="CHEBI:456216"/>
        <dbReference type="EC" id="3.6.4.12"/>
    </reaction>
</comment>
<name>K3X802_GLOUD</name>
<keyword evidence="17 20" id="KW-0539">Nucleus</keyword>
<evidence type="ECO:0000256" key="21">
    <source>
        <dbReference type="SAM" id="MobiDB-lite"/>
    </source>
</evidence>
<keyword evidence="13 20" id="KW-0408">Iron</keyword>
<evidence type="ECO:0000256" key="6">
    <source>
        <dbReference type="ARBA" id="ARBA00022723"/>
    </source>
</evidence>
<keyword evidence="4 20" id="KW-0235">DNA replication</keyword>
<dbReference type="InterPro" id="IPR047187">
    <property type="entry name" value="SF1_C_Upf1"/>
</dbReference>
<keyword evidence="14 20" id="KW-0411">Iron-sulfur</keyword>
<dbReference type="GO" id="GO:0046872">
    <property type="term" value="F:metal ion binding"/>
    <property type="evidence" value="ECO:0007669"/>
    <property type="project" value="UniProtKB-UniRule"/>
</dbReference>
<evidence type="ECO:0000256" key="10">
    <source>
        <dbReference type="ARBA" id="ARBA00022801"/>
    </source>
</evidence>
<evidence type="ECO:0000256" key="2">
    <source>
        <dbReference type="ARBA" id="ARBA00007913"/>
    </source>
</evidence>
<keyword evidence="20" id="KW-0158">Chromosome</keyword>
<dbReference type="InterPro" id="IPR026851">
    <property type="entry name" value="Dna2/JHS1_DEXXQ-box"/>
</dbReference>
<dbReference type="InterPro" id="IPR041679">
    <property type="entry name" value="DNA2/NAM7-like_C"/>
</dbReference>
<dbReference type="EC" id="3.6.4.12" evidence="20"/>
<comment type="cofactor">
    <cofactor evidence="1">
        <name>[4Fe-4S] cluster</name>
        <dbReference type="ChEBI" id="CHEBI:49883"/>
    </cofactor>
</comment>
<dbReference type="OMA" id="NYCEAAI"/>
<dbReference type="VEuPathDB" id="FungiDB:PYU1_G013322"/>
<keyword evidence="16 20" id="KW-0234">DNA repair</keyword>
<dbReference type="eggNOG" id="KOG1805">
    <property type="taxonomic scope" value="Eukaryota"/>
</dbReference>
<dbReference type="HOGENOM" id="CLU_001666_2_0_1"/>
<evidence type="ECO:0000256" key="20">
    <source>
        <dbReference type="RuleBase" id="RU367041"/>
    </source>
</evidence>
<feature type="domain" description="DNA2/NAM7 helicase helicase" evidence="23">
    <location>
        <begin position="1180"/>
        <end position="1249"/>
    </location>
</feature>
<evidence type="ECO:0000256" key="19">
    <source>
        <dbReference type="ARBA" id="ARBA00047995"/>
    </source>
</evidence>
<dbReference type="SUPFAM" id="SSF52540">
    <property type="entry name" value="P-loop containing nucleoside triphosphate hydrolases"/>
    <property type="match status" value="1"/>
</dbReference>
<accession>K3X802</accession>
<keyword evidence="26" id="KW-1185">Reference proteome</keyword>
<evidence type="ECO:0000256" key="17">
    <source>
        <dbReference type="ARBA" id="ARBA00023242"/>
    </source>
</evidence>
<organism evidence="25 26">
    <name type="scientific">Globisporangium ultimum (strain ATCC 200006 / CBS 805.95 / DAOM BR144)</name>
    <name type="common">Pythium ultimum</name>
    <dbReference type="NCBI Taxonomy" id="431595"/>
    <lineage>
        <taxon>Eukaryota</taxon>
        <taxon>Sar</taxon>
        <taxon>Stramenopiles</taxon>
        <taxon>Oomycota</taxon>
        <taxon>Peronosporomycetes</taxon>
        <taxon>Pythiales</taxon>
        <taxon>Pythiaceae</taxon>
        <taxon>Globisporangium</taxon>
    </lineage>
</organism>